<dbReference type="PANTHER" id="PTHR44688">
    <property type="entry name" value="DNA-BINDING TRANSCRIPTIONAL ACTIVATOR DEVR_DOSR"/>
    <property type="match status" value="1"/>
</dbReference>
<dbReference type="CDD" id="cd06170">
    <property type="entry name" value="LuxR_C_like"/>
    <property type="match status" value="1"/>
</dbReference>
<dbReference type="PROSITE" id="PS00622">
    <property type="entry name" value="HTH_LUXR_1"/>
    <property type="match status" value="1"/>
</dbReference>
<dbReference type="Pfam" id="PF17874">
    <property type="entry name" value="TPR_MalT"/>
    <property type="match status" value="1"/>
</dbReference>
<keyword evidence="2" id="KW-0238">DNA-binding</keyword>
<dbReference type="KEGG" id="pmet:G4Y79_16865"/>
<dbReference type="PRINTS" id="PR00038">
    <property type="entry name" value="HTHLUXR"/>
</dbReference>
<dbReference type="Gene3D" id="1.25.40.10">
    <property type="entry name" value="Tetratricopeptide repeat domain"/>
    <property type="match status" value="1"/>
</dbReference>
<dbReference type="InterPro" id="IPR000792">
    <property type="entry name" value="Tscrpt_reg_LuxR_C"/>
</dbReference>
<dbReference type="PANTHER" id="PTHR44688:SF16">
    <property type="entry name" value="DNA-BINDING TRANSCRIPTIONAL ACTIVATOR DEVR_DOSR"/>
    <property type="match status" value="1"/>
</dbReference>
<gene>
    <name evidence="5" type="ORF">G4Y79_16865</name>
</gene>
<evidence type="ECO:0000256" key="1">
    <source>
        <dbReference type="ARBA" id="ARBA00023015"/>
    </source>
</evidence>
<dbReference type="InterPro" id="IPR041617">
    <property type="entry name" value="TPR_MalT"/>
</dbReference>
<keyword evidence="1" id="KW-0805">Transcription regulation</keyword>
<dbReference type="GO" id="GO:0003677">
    <property type="term" value="F:DNA binding"/>
    <property type="evidence" value="ECO:0007669"/>
    <property type="project" value="UniProtKB-KW"/>
</dbReference>
<dbReference type="Gene3D" id="1.10.10.10">
    <property type="entry name" value="Winged helix-like DNA-binding domain superfamily/Winged helix DNA-binding domain"/>
    <property type="match status" value="1"/>
</dbReference>
<dbReference type="InterPro" id="IPR036388">
    <property type="entry name" value="WH-like_DNA-bd_sf"/>
</dbReference>
<dbReference type="Gene3D" id="3.40.50.300">
    <property type="entry name" value="P-loop containing nucleotide triphosphate hydrolases"/>
    <property type="match status" value="1"/>
</dbReference>
<evidence type="ECO:0000313" key="5">
    <source>
        <dbReference type="EMBL" id="QPC81359.1"/>
    </source>
</evidence>
<dbReference type="Proteomes" id="UP000594468">
    <property type="component" value="Chromosome"/>
</dbReference>
<sequence>MPFLLRTKIQIPPIPSQHVYRERLELDARLKTDQQLVLVSAPAGFGKSSFLIEWAHHLRQSGTRVAWYALDERDNDPARFGAYIQSAFQLAHEGHSFGEHFPEQTGPQEAISAIVNYVADEATPFVFIIDDYHLITEPQIHEAVGLLADYMPPNMRLAIGTRADPPLQLARLRAQGKIAELRMADLRFNPEEISNWFQHALGWLPTKDLLIQLDDLTEGWAAVLALIMMSQDHPNQDQFANQLAHYSLAQRHIFDYLMQEIFENLPETVRNFQLDTCVLNRLHPLVCRVLTDSDSAPRLLNQLATQSLFVIPLSDTEPIYRYHHLFEQFLRQYLQMHDPEHFLKQQRLAAKWHAEQGHIVEAVDHALSAQDYDYVASLIEEEAWQALTNRGEIVTIMHWLSHIPDETLDHHPRLCLYFSRACYLTGDIKISDEYITRAMKQLDHTELSLSEEQSLRAIAYNYSATLAAYRGEIGAGLEWIRQANNLINHVEGLDRVRIANTEGYLRYLIGDVPQARRAYQTALQLAQEIDHQYLTLDAQYYLAQIDLLAGDLQGVQDRCQSILAKASVKIGPLSIIMLPLVFVYYQRNQIIEAEALVRDAITLARRANIPDALWWAYLLLADVMWARGEYDEVKICLEQAVTYSQGFASPVMALRIGAAEARLALQMNDIDAAIEWAQKFQASEPSRYYRDQENLVLVRVYLAQGNTHSALAILEEVITQAQEAGRLSSVMTGELLRALAQQQISGPDDPTSLSSLEHVLQIAQAQGVVRLFLDLGQPAQRLLHTAVMRDIYPDHAQRLLDIAADAQAVQHPADVLTDREIEVLALIAEGASNQVIANELVISLGTVKSHIHHIMNKLDAQNRTEAVNKARSLHILAD</sequence>
<dbReference type="EMBL" id="CP062983">
    <property type="protein sequence ID" value="QPC81359.1"/>
    <property type="molecule type" value="Genomic_DNA"/>
</dbReference>
<name>A0A7S8IDH0_9CHLR</name>
<dbReference type="InterPro" id="IPR011990">
    <property type="entry name" value="TPR-like_helical_dom_sf"/>
</dbReference>
<feature type="domain" description="HTH luxR-type" evidence="4">
    <location>
        <begin position="809"/>
        <end position="874"/>
    </location>
</feature>
<dbReference type="PROSITE" id="PS50043">
    <property type="entry name" value="HTH_LUXR_2"/>
    <property type="match status" value="1"/>
</dbReference>
<dbReference type="InterPro" id="IPR059106">
    <property type="entry name" value="WHD_MalT"/>
</dbReference>
<protein>
    <recommendedName>
        <fullName evidence="4">HTH luxR-type domain-containing protein</fullName>
    </recommendedName>
</protein>
<reference evidence="5 6" key="1">
    <citation type="submission" date="2020-02" db="EMBL/GenBank/DDBJ databases">
        <authorList>
            <person name="Zheng R.K."/>
            <person name="Sun C.M."/>
        </authorList>
    </citation>
    <scope>NUCLEOTIDE SEQUENCE [LARGE SCALE GENOMIC DNA]</scope>
    <source>
        <strain evidence="6">rifampicinis</strain>
    </source>
</reference>
<keyword evidence="3" id="KW-0804">Transcription</keyword>
<dbReference type="InterPro" id="IPR016032">
    <property type="entry name" value="Sig_transdc_resp-reg_C-effctor"/>
</dbReference>
<accession>A0A7S8IDH0</accession>
<proteinExistence type="predicted"/>
<dbReference type="SMART" id="SM00421">
    <property type="entry name" value="HTH_LUXR"/>
    <property type="match status" value="1"/>
</dbReference>
<evidence type="ECO:0000256" key="2">
    <source>
        <dbReference type="ARBA" id="ARBA00023125"/>
    </source>
</evidence>
<dbReference type="Pfam" id="PF00196">
    <property type="entry name" value="GerE"/>
    <property type="match status" value="1"/>
</dbReference>
<dbReference type="InterPro" id="IPR027417">
    <property type="entry name" value="P-loop_NTPase"/>
</dbReference>
<dbReference type="Pfam" id="PF25873">
    <property type="entry name" value="WHD_MalT"/>
    <property type="match status" value="1"/>
</dbReference>
<keyword evidence="6" id="KW-1185">Reference proteome</keyword>
<dbReference type="AlphaFoldDB" id="A0A7S8IDH0"/>
<dbReference type="GO" id="GO:0006355">
    <property type="term" value="P:regulation of DNA-templated transcription"/>
    <property type="evidence" value="ECO:0007669"/>
    <property type="project" value="InterPro"/>
</dbReference>
<evidence type="ECO:0000313" key="6">
    <source>
        <dbReference type="Proteomes" id="UP000594468"/>
    </source>
</evidence>
<evidence type="ECO:0000259" key="4">
    <source>
        <dbReference type="PROSITE" id="PS50043"/>
    </source>
</evidence>
<evidence type="ECO:0000256" key="3">
    <source>
        <dbReference type="ARBA" id="ARBA00023163"/>
    </source>
</evidence>
<dbReference type="SUPFAM" id="SSF52540">
    <property type="entry name" value="P-loop containing nucleoside triphosphate hydrolases"/>
    <property type="match status" value="1"/>
</dbReference>
<dbReference type="SUPFAM" id="SSF46894">
    <property type="entry name" value="C-terminal effector domain of the bipartite response regulators"/>
    <property type="match status" value="1"/>
</dbReference>
<organism evidence="5 6">
    <name type="scientific">Phototrophicus methaneseepsis</name>
    <dbReference type="NCBI Taxonomy" id="2710758"/>
    <lineage>
        <taxon>Bacteria</taxon>
        <taxon>Bacillati</taxon>
        <taxon>Chloroflexota</taxon>
        <taxon>Candidatus Thermofontia</taxon>
        <taxon>Phototrophicales</taxon>
        <taxon>Phototrophicaceae</taxon>
        <taxon>Phototrophicus</taxon>
    </lineage>
</organism>
<dbReference type="SUPFAM" id="SSF48452">
    <property type="entry name" value="TPR-like"/>
    <property type="match status" value="1"/>
</dbReference>
<dbReference type="RefSeq" id="WP_195169432.1">
    <property type="nucleotide sequence ID" value="NZ_CP062983.1"/>
</dbReference>